<dbReference type="AlphaFoldDB" id="A0A7J5YKX9"/>
<feature type="compositionally biased region" description="Low complexity" evidence="10">
    <location>
        <begin position="424"/>
        <end position="433"/>
    </location>
</feature>
<dbReference type="FunFam" id="4.10.410.10:FF:000020">
    <property type="entry name" value="Collagen, type VI, alpha 3"/>
    <property type="match status" value="1"/>
</dbReference>
<keyword evidence="2" id="KW-0812">Transmembrane</keyword>
<dbReference type="CDD" id="cd00112">
    <property type="entry name" value="LDLa"/>
    <property type="match status" value="1"/>
</dbReference>
<dbReference type="GO" id="GO:0004867">
    <property type="term" value="F:serine-type endopeptidase inhibitor activity"/>
    <property type="evidence" value="ECO:0007669"/>
    <property type="project" value="InterPro"/>
</dbReference>
<dbReference type="FunFam" id="2.60.40.10:FF:000061">
    <property type="entry name" value="Dyslexia-associated protein KIAA0319 homolog"/>
    <property type="match status" value="1"/>
</dbReference>
<dbReference type="PROSITE" id="PS00280">
    <property type="entry name" value="BPTI_KUNITZ_1"/>
    <property type="match status" value="1"/>
</dbReference>
<reference evidence="13 14" key="1">
    <citation type="submission" date="2020-03" db="EMBL/GenBank/DDBJ databases">
        <title>Dissostichus mawsoni Genome sequencing and assembly.</title>
        <authorList>
            <person name="Park H."/>
        </authorList>
    </citation>
    <scope>NUCLEOTIDE SEQUENCE [LARGE SCALE GENOMIC DNA]</scope>
    <source>
        <strain evidence="13">DM0001</strain>
        <tissue evidence="13">Muscle</tissue>
    </source>
</reference>
<evidence type="ECO:0000256" key="7">
    <source>
        <dbReference type="ARBA" id="ARBA00023180"/>
    </source>
</evidence>
<dbReference type="InterPro" id="IPR011106">
    <property type="entry name" value="MANSC_N"/>
</dbReference>
<feature type="region of interest" description="Disordered" evidence="10">
    <location>
        <begin position="421"/>
        <end position="456"/>
    </location>
</feature>
<protein>
    <recommendedName>
        <fullName evidence="15">Low density lipoprotein receptor-related protein 11</fullName>
    </recommendedName>
</protein>
<keyword evidence="5" id="KW-0472">Membrane</keyword>
<organism evidence="13 14">
    <name type="scientific">Dissostichus mawsoni</name>
    <name type="common">Antarctic cod</name>
    <dbReference type="NCBI Taxonomy" id="36200"/>
    <lineage>
        <taxon>Eukaryota</taxon>
        <taxon>Metazoa</taxon>
        <taxon>Chordata</taxon>
        <taxon>Craniata</taxon>
        <taxon>Vertebrata</taxon>
        <taxon>Euteleostomi</taxon>
        <taxon>Actinopterygii</taxon>
        <taxon>Neopterygii</taxon>
        <taxon>Teleostei</taxon>
        <taxon>Neoteleostei</taxon>
        <taxon>Acanthomorphata</taxon>
        <taxon>Eupercaria</taxon>
        <taxon>Perciformes</taxon>
        <taxon>Notothenioidei</taxon>
        <taxon>Nototheniidae</taxon>
        <taxon>Dissostichus</taxon>
    </lineage>
</organism>
<dbReference type="PROSITE" id="PS01209">
    <property type="entry name" value="LDLRA_1"/>
    <property type="match status" value="1"/>
</dbReference>
<evidence type="ECO:0000256" key="10">
    <source>
        <dbReference type="SAM" id="MobiDB-lite"/>
    </source>
</evidence>
<dbReference type="InterPro" id="IPR013980">
    <property type="entry name" value="MANSC_dom"/>
</dbReference>
<dbReference type="InterPro" id="IPR002172">
    <property type="entry name" value="LDrepeatLR_classA_rpt"/>
</dbReference>
<feature type="region of interest" description="Disordered" evidence="10">
    <location>
        <begin position="742"/>
        <end position="775"/>
    </location>
</feature>
<dbReference type="Pfam" id="PF00057">
    <property type="entry name" value="Ldl_recept_a"/>
    <property type="match status" value="1"/>
</dbReference>
<dbReference type="Pfam" id="PF22352">
    <property type="entry name" value="K319L-like_PKD"/>
    <property type="match status" value="1"/>
</dbReference>
<dbReference type="GO" id="GO:0016020">
    <property type="term" value="C:membrane"/>
    <property type="evidence" value="ECO:0007669"/>
    <property type="project" value="UniProtKB-SubCell"/>
</dbReference>
<dbReference type="EMBL" id="JAAKFY010000011">
    <property type="protein sequence ID" value="KAF3850146.1"/>
    <property type="molecule type" value="Genomic_DNA"/>
</dbReference>
<evidence type="ECO:0000256" key="5">
    <source>
        <dbReference type="ARBA" id="ARBA00023136"/>
    </source>
</evidence>
<feature type="disulfide bond" evidence="8">
    <location>
        <begin position="554"/>
        <end position="566"/>
    </location>
</feature>
<evidence type="ECO:0000256" key="8">
    <source>
        <dbReference type="PROSITE-ProRule" id="PRU00124"/>
    </source>
</evidence>
<evidence type="ECO:0000256" key="1">
    <source>
        <dbReference type="ARBA" id="ARBA00004479"/>
    </source>
</evidence>
<proteinExistence type="predicted"/>
<feature type="coiled-coil region" evidence="9">
    <location>
        <begin position="165"/>
        <end position="199"/>
    </location>
</feature>
<dbReference type="PROSITE" id="PS50986">
    <property type="entry name" value="MANSC"/>
    <property type="match status" value="1"/>
</dbReference>
<dbReference type="SMART" id="SM00765">
    <property type="entry name" value="MANEC"/>
    <property type="match status" value="1"/>
</dbReference>
<dbReference type="InterPro" id="IPR046873">
    <property type="entry name" value="HisK-N-like"/>
</dbReference>
<gene>
    <name evidence="13" type="ORF">F7725_019865</name>
</gene>
<dbReference type="InterPro" id="IPR036055">
    <property type="entry name" value="LDL_receptor-like_sf"/>
</dbReference>
<evidence type="ECO:0000256" key="4">
    <source>
        <dbReference type="ARBA" id="ARBA00022989"/>
    </source>
</evidence>
<comment type="caution">
    <text evidence="13">The sequence shown here is derived from an EMBL/GenBank/DDBJ whole genome shotgun (WGS) entry which is preliminary data.</text>
</comment>
<evidence type="ECO:0000256" key="3">
    <source>
        <dbReference type="ARBA" id="ARBA00022729"/>
    </source>
</evidence>
<evidence type="ECO:0008006" key="15">
    <source>
        <dbReference type="Google" id="ProtNLM"/>
    </source>
</evidence>
<keyword evidence="6 8" id="KW-1015">Disulfide bond</keyword>
<evidence type="ECO:0000259" key="12">
    <source>
        <dbReference type="PROSITE" id="PS50986"/>
    </source>
</evidence>
<dbReference type="OrthoDB" id="10037294at2759"/>
<dbReference type="Proteomes" id="UP000518266">
    <property type="component" value="Unassembled WGS sequence"/>
</dbReference>
<keyword evidence="4" id="KW-1133">Transmembrane helix</keyword>
<dbReference type="Gene3D" id="4.10.400.10">
    <property type="entry name" value="Low-density Lipoprotein Receptor"/>
    <property type="match status" value="1"/>
</dbReference>
<dbReference type="InterPro" id="IPR023415">
    <property type="entry name" value="LDLR_class-A_CS"/>
</dbReference>
<feature type="region of interest" description="Disordered" evidence="10">
    <location>
        <begin position="102"/>
        <end position="135"/>
    </location>
</feature>
<keyword evidence="7" id="KW-0325">Glycoprotein</keyword>
<evidence type="ECO:0000313" key="14">
    <source>
        <dbReference type="Proteomes" id="UP000518266"/>
    </source>
</evidence>
<evidence type="ECO:0000256" key="2">
    <source>
        <dbReference type="ARBA" id="ARBA00022692"/>
    </source>
</evidence>
<feature type="domain" description="BPTI/Kunitz inhibitor" evidence="11">
    <location>
        <begin position="640"/>
        <end position="683"/>
    </location>
</feature>
<dbReference type="Gene3D" id="2.60.40.10">
    <property type="entry name" value="Immunoglobulins"/>
    <property type="match status" value="1"/>
</dbReference>
<keyword evidence="9" id="KW-0175">Coiled coil</keyword>
<dbReference type="InterPro" id="IPR013783">
    <property type="entry name" value="Ig-like_fold"/>
</dbReference>
<accession>A0A7J5YKX9</accession>
<feature type="disulfide bond" evidence="8">
    <location>
        <begin position="573"/>
        <end position="588"/>
    </location>
</feature>
<dbReference type="PANTHER" id="PTHR46876:SF1">
    <property type="entry name" value="LOW-DENSITY LIPOPROTEIN RECEPTOR-RELATED PROTEIN 11"/>
    <property type="match status" value="1"/>
</dbReference>
<dbReference type="SMART" id="SM00192">
    <property type="entry name" value="LDLa"/>
    <property type="match status" value="1"/>
</dbReference>
<comment type="subcellular location">
    <subcellularLocation>
        <location evidence="1">Membrane</location>
        <topology evidence="1">Single-pass type I membrane protein</topology>
    </subcellularLocation>
</comment>
<dbReference type="PROSITE" id="PS50279">
    <property type="entry name" value="BPTI_KUNITZ_2"/>
    <property type="match status" value="1"/>
</dbReference>
<name>A0A7J5YKX9_DISMA</name>
<dbReference type="InterPro" id="IPR020901">
    <property type="entry name" value="Prtase_inh_Kunz-CS"/>
</dbReference>
<dbReference type="PANTHER" id="PTHR46876">
    <property type="entry name" value="LOW-DENSITY LIPOPROTEIN RECEPTOR-RELATED PROTEIN 11"/>
    <property type="match status" value="1"/>
</dbReference>
<dbReference type="InterPro" id="IPR036880">
    <property type="entry name" value="Kunitz_BPTI_sf"/>
</dbReference>
<dbReference type="Gene3D" id="4.10.410.10">
    <property type="entry name" value="Pancreatic trypsin inhibitor Kunitz domain"/>
    <property type="match status" value="1"/>
</dbReference>
<dbReference type="Pfam" id="PF00014">
    <property type="entry name" value="Kunitz_BPTI"/>
    <property type="match status" value="1"/>
</dbReference>
<dbReference type="SMART" id="SM00131">
    <property type="entry name" value="KU"/>
    <property type="match status" value="1"/>
</dbReference>
<evidence type="ECO:0000259" key="11">
    <source>
        <dbReference type="PROSITE" id="PS50279"/>
    </source>
</evidence>
<feature type="compositionally biased region" description="Acidic residues" evidence="10">
    <location>
        <begin position="109"/>
        <end position="118"/>
    </location>
</feature>
<evidence type="ECO:0000256" key="9">
    <source>
        <dbReference type="SAM" id="Coils"/>
    </source>
</evidence>
<dbReference type="PROSITE" id="PS50068">
    <property type="entry name" value="LDLRA_2"/>
    <property type="match status" value="1"/>
</dbReference>
<dbReference type="Pfam" id="PF20302">
    <property type="entry name" value="HisK-N-like"/>
    <property type="match status" value="1"/>
</dbReference>
<feature type="domain" description="MANSC" evidence="12">
    <location>
        <begin position="338"/>
        <end position="421"/>
    </location>
</feature>
<sequence>MKLKSQHISTLVVSLADFVRMADRKIIANTLSQLKLELDFDSTAISQLQIVLFSFQDAVNKVLRNHNIKPHWMFALDNIIRKAVQTAITILVPELRPHFSLASESDPAEHEDVDDDMEPERTSTHHSRTPTVAQDDTVVTSGVSTLSSTVSHESHNAQRSVSMELGRMKLETNRLMEQLLEKEREYQAILQQVLEEREQEIRLLRLRSDPPTDVPTSSGDPRKRGILNEEYTLNDILHEVTRDDLKSLSLRWMQKRVFNCVTNMALLQHPRLLLLACFVVLLTAARPTDTRSLPISDLKSKISGVEELLEEFRKQLQQDQTYKAAGDVVDSCVGDFNAVGERIIRAKASIEQGATFLLAPDRVFSWRDCLHACCSQPHCTVAVVQQDLRQPGDSLSCYLFNCTYRNKNVCSFAPQQGFTTYSRNPNNNNNNNNTQEQLPVSPAARRGGPGRDIQKRRIHKDVVIQLPTDWAVLDGRDSVDDHGISYYEWSLVKGDTAINMKATHPGLLKISGLQEGVYSFQMTVTDTAGQKSSDNVSVTVLAPKHQAEVCTGSCSKYQFKCDDGCCIDITYACDGKQHCTDRSDEDFCPKSQTEETGDGSMLQLGLGKTIENVPPPQDRSYAGPPQSPGQQEAPVAPVVGPCKGTFPRWYYDHNGGECKHFLYGGCQGNHNNFLQESDCVSECIQKAFKPATAAPPITKQTEIGKLPLKSLRANQRADNQRAASPSPSHFQYEEGIHHLSQCDPASGSRPHHHLSAAAHDRLSTQTLRHKIKKTRPLTTEESDYLINGMYL</sequence>
<dbReference type="SUPFAM" id="SSF57362">
    <property type="entry name" value="BPTI-like"/>
    <property type="match status" value="1"/>
</dbReference>
<dbReference type="Pfam" id="PF07502">
    <property type="entry name" value="MANEC"/>
    <property type="match status" value="1"/>
</dbReference>
<feature type="disulfide bond" evidence="8">
    <location>
        <begin position="561"/>
        <end position="579"/>
    </location>
</feature>
<feature type="region of interest" description="Disordered" evidence="10">
    <location>
        <begin position="580"/>
        <end position="636"/>
    </location>
</feature>
<keyword evidence="14" id="KW-1185">Reference proteome</keyword>
<dbReference type="InterPro" id="IPR002223">
    <property type="entry name" value="Kunitz_BPTI"/>
</dbReference>
<keyword evidence="3" id="KW-0732">Signal</keyword>
<dbReference type="SUPFAM" id="SSF57424">
    <property type="entry name" value="LDL receptor-like module"/>
    <property type="match status" value="1"/>
</dbReference>
<evidence type="ECO:0000256" key="6">
    <source>
        <dbReference type="ARBA" id="ARBA00023157"/>
    </source>
</evidence>
<evidence type="ECO:0000313" key="13">
    <source>
        <dbReference type="EMBL" id="KAF3850146.1"/>
    </source>
</evidence>